<proteinExistence type="predicted"/>
<sequence>MPPLPLSHYAILTSMLAPALFLTATAALLTTANSRLARMVDRARGLMRELADNDDPAERVVIEKRIALQRTRSRMLLRASQLFYVAISCFVGTSLSIAGDALLGHRLSQLPTLLAVLGVLSMLTASVVLAREASLAVAAVNHEMDDAHARAHRLHRPPPAP</sequence>
<keyword evidence="2" id="KW-1185">Reference proteome</keyword>
<dbReference type="OrthoDB" id="5985965at2"/>
<organism evidence="1 2">
    <name type="scientific">Luteimonas yindakuii</name>
    <dbReference type="NCBI Taxonomy" id="2565782"/>
    <lineage>
        <taxon>Bacteria</taxon>
        <taxon>Pseudomonadati</taxon>
        <taxon>Pseudomonadota</taxon>
        <taxon>Gammaproteobacteria</taxon>
        <taxon>Lysobacterales</taxon>
        <taxon>Lysobacteraceae</taxon>
        <taxon>Luteimonas</taxon>
    </lineage>
</organism>
<evidence type="ECO:0000313" key="2">
    <source>
        <dbReference type="Proteomes" id="UP000298681"/>
    </source>
</evidence>
<dbReference type="InterPro" id="IPR021279">
    <property type="entry name" value="DUF2721"/>
</dbReference>
<name>A0A4Z1RMD9_9GAMM</name>
<evidence type="ECO:0000313" key="1">
    <source>
        <dbReference type="EMBL" id="TKS55269.1"/>
    </source>
</evidence>
<reference evidence="1 2" key="1">
    <citation type="submission" date="2019-01" db="EMBL/GenBank/DDBJ databases">
        <authorList>
            <person name="Zhang S."/>
        </authorList>
    </citation>
    <scope>NUCLEOTIDE SEQUENCE [LARGE SCALE GENOMIC DNA]</scope>
    <source>
        <strain evidence="1 2">1626</strain>
    </source>
</reference>
<accession>A0A4Z1RMD9</accession>
<comment type="caution">
    <text evidence="1">The sequence shown here is derived from an EMBL/GenBank/DDBJ whole genome shotgun (WGS) entry which is preliminary data.</text>
</comment>
<dbReference type="AlphaFoldDB" id="A0A4Z1RMD9"/>
<dbReference type="Pfam" id="PF11026">
    <property type="entry name" value="DUF2721"/>
    <property type="match status" value="1"/>
</dbReference>
<dbReference type="Proteomes" id="UP000298681">
    <property type="component" value="Unassembled WGS sequence"/>
</dbReference>
<dbReference type="EMBL" id="SPUH01000001">
    <property type="protein sequence ID" value="TKS55269.1"/>
    <property type="molecule type" value="Genomic_DNA"/>
</dbReference>
<protein>
    <submittedName>
        <fullName evidence="1">DUF2721 domain-containing protein</fullName>
    </submittedName>
</protein>
<gene>
    <name evidence="1" type="ORF">E4582_03560</name>
</gene>